<reference evidence="1" key="1">
    <citation type="submission" date="2021-03" db="EMBL/GenBank/DDBJ databases">
        <authorList>
            <person name="Bekaert M."/>
        </authorList>
    </citation>
    <scope>NUCLEOTIDE SEQUENCE</scope>
</reference>
<accession>A0A8S3SCB4</accession>
<proteinExistence type="predicted"/>
<evidence type="ECO:0000313" key="1">
    <source>
        <dbReference type="EMBL" id="CAG2219357.1"/>
    </source>
</evidence>
<protein>
    <submittedName>
        <fullName evidence="1">Uncharacterized protein</fullName>
    </submittedName>
</protein>
<evidence type="ECO:0000313" key="2">
    <source>
        <dbReference type="Proteomes" id="UP000683360"/>
    </source>
</evidence>
<gene>
    <name evidence="1" type="ORF">MEDL_32901</name>
</gene>
<name>A0A8S3SCB4_MYTED</name>
<keyword evidence="2" id="KW-1185">Reference proteome</keyword>
<dbReference type="Proteomes" id="UP000683360">
    <property type="component" value="Unassembled WGS sequence"/>
</dbReference>
<comment type="caution">
    <text evidence="1">The sequence shown here is derived from an EMBL/GenBank/DDBJ whole genome shotgun (WGS) entry which is preliminary data.</text>
</comment>
<organism evidence="1 2">
    <name type="scientific">Mytilus edulis</name>
    <name type="common">Blue mussel</name>
    <dbReference type="NCBI Taxonomy" id="6550"/>
    <lineage>
        <taxon>Eukaryota</taxon>
        <taxon>Metazoa</taxon>
        <taxon>Spiralia</taxon>
        <taxon>Lophotrochozoa</taxon>
        <taxon>Mollusca</taxon>
        <taxon>Bivalvia</taxon>
        <taxon>Autobranchia</taxon>
        <taxon>Pteriomorphia</taxon>
        <taxon>Mytilida</taxon>
        <taxon>Mytiloidea</taxon>
        <taxon>Mytilidae</taxon>
        <taxon>Mytilinae</taxon>
        <taxon>Mytilus</taxon>
    </lineage>
</organism>
<dbReference type="OrthoDB" id="6161568at2759"/>
<dbReference type="EMBL" id="CAJPWZ010001628">
    <property type="protein sequence ID" value="CAG2219357.1"/>
    <property type="molecule type" value="Genomic_DNA"/>
</dbReference>
<dbReference type="AlphaFoldDB" id="A0A8S3SCB4"/>
<sequence length="179" mass="20725">MRRNGQQHLSQKLTQVAGADIEAGNTSIADLGYKYKPTRIAELYSELYDNEWTEAVDDLVSTKWSEDIIVRHLFITLQGCYKACCQLSSQQMQDLVQKLFLDRSSSDVTQFLKQHTSEIKQLMDARKAIAINVAHVISKDFEKNHTFAEYLHSHEWLDEEIVYQITKQKFLKSVLHCRG</sequence>